<keyword evidence="3" id="KW-1003">Cell membrane</keyword>
<keyword evidence="9" id="KW-1185">Reference proteome</keyword>
<feature type="transmembrane region" description="Helical" evidence="7">
    <location>
        <begin position="37"/>
        <end position="55"/>
    </location>
</feature>
<protein>
    <submittedName>
        <fullName evidence="8">GlsB/YeaQ/YmgE family stress response membrane protein</fullName>
    </submittedName>
</protein>
<evidence type="ECO:0000313" key="9">
    <source>
        <dbReference type="Proteomes" id="UP001055868"/>
    </source>
</evidence>
<keyword evidence="5 7" id="KW-1133">Transmembrane helix</keyword>
<sequence>MGFIGALIWWLVIGAIIGLIARAVMPGKQAMGIGTTIVLGVVGALVGGFIGGLFGSKGVSGVFADPWSVWTIVLSVIGALIVMVVYGLAAGRRR</sequence>
<evidence type="ECO:0000256" key="4">
    <source>
        <dbReference type="ARBA" id="ARBA00022692"/>
    </source>
</evidence>
<evidence type="ECO:0000256" key="6">
    <source>
        <dbReference type="ARBA" id="ARBA00023136"/>
    </source>
</evidence>
<dbReference type="RefSeq" id="WP_152352126.1">
    <property type="nucleotide sequence ID" value="NZ_CP097218.1"/>
</dbReference>
<accession>A0ABY4NA88</accession>
<dbReference type="PANTHER" id="PTHR33884">
    <property type="entry name" value="UPF0410 PROTEIN YMGE"/>
    <property type="match status" value="1"/>
</dbReference>
<reference evidence="8" key="1">
    <citation type="submission" date="2022-05" db="EMBL/GenBank/DDBJ databases">
        <title>Genomic analysis of Brachybacterium sp. CBA3104.</title>
        <authorList>
            <person name="Roh S.W."/>
            <person name="Kim Y.B."/>
            <person name="Kim Y."/>
        </authorList>
    </citation>
    <scope>NUCLEOTIDE SEQUENCE</scope>
    <source>
        <strain evidence="8">CBA3104</strain>
    </source>
</reference>
<comment type="similarity">
    <text evidence="2">Belongs to the UPF0410 family.</text>
</comment>
<feature type="transmembrane region" description="Helical" evidence="7">
    <location>
        <begin position="6"/>
        <end position="25"/>
    </location>
</feature>
<evidence type="ECO:0000256" key="5">
    <source>
        <dbReference type="ARBA" id="ARBA00022989"/>
    </source>
</evidence>
<dbReference type="EMBL" id="CP097218">
    <property type="protein sequence ID" value="UQN31453.1"/>
    <property type="molecule type" value="Genomic_DNA"/>
</dbReference>
<evidence type="ECO:0000256" key="1">
    <source>
        <dbReference type="ARBA" id="ARBA00004651"/>
    </source>
</evidence>
<evidence type="ECO:0000256" key="7">
    <source>
        <dbReference type="SAM" id="Phobius"/>
    </source>
</evidence>
<evidence type="ECO:0000256" key="3">
    <source>
        <dbReference type="ARBA" id="ARBA00022475"/>
    </source>
</evidence>
<keyword evidence="6 7" id="KW-0472">Membrane</keyword>
<organism evidence="8 9">
    <name type="scientific">Brachybacterium kimchii</name>
    <dbReference type="NCBI Taxonomy" id="2942909"/>
    <lineage>
        <taxon>Bacteria</taxon>
        <taxon>Bacillati</taxon>
        <taxon>Actinomycetota</taxon>
        <taxon>Actinomycetes</taxon>
        <taxon>Micrococcales</taxon>
        <taxon>Dermabacteraceae</taxon>
        <taxon>Brachybacterium</taxon>
    </lineage>
</organism>
<comment type="subcellular location">
    <subcellularLocation>
        <location evidence="1">Cell membrane</location>
        <topology evidence="1">Multi-pass membrane protein</topology>
    </subcellularLocation>
</comment>
<dbReference type="Pfam" id="PF04226">
    <property type="entry name" value="Transgly_assoc"/>
    <property type="match status" value="1"/>
</dbReference>
<keyword evidence="4 7" id="KW-0812">Transmembrane</keyword>
<dbReference type="PANTHER" id="PTHR33884:SF3">
    <property type="entry name" value="UPF0410 PROTEIN YMGE"/>
    <property type="match status" value="1"/>
</dbReference>
<evidence type="ECO:0000313" key="8">
    <source>
        <dbReference type="EMBL" id="UQN31453.1"/>
    </source>
</evidence>
<name>A0ABY4NA88_9MICO</name>
<dbReference type="Proteomes" id="UP001055868">
    <property type="component" value="Chromosome"/>
</dbReference>
<feature type="transmembrane region" description="Helical" evidence="7">
    <location>
        <begin position="67"/>
        <end position="89"/>
    </location>
</feature>
<gene>
    <name evidence="8" type="ORF">M4486_09300</name>
</gene>
<proteinExistence type="inferred from homology"/>
<evidence type="ECO:0000256" key="2">
    <source>
        <dbReference type="ARBA" id="ARBA00011006"/>
    </source>
</evidence>
<dbReference type="InterPro" id="IPR007341">
    <property type="entry name" value="Transgly_assoc"/>
</dbReference>